<dbReference type="AlphaFoldDB" id="A0A178HYG5"/>
<evidence type="ECO:0000313" key="5">
    <source>
        <dbReference type="EMBL" id="OAM77510.1"/>
    </source>
</evidence>
<dbReference type="SMART" id="SM00822">
    <property type="entry name" value="PKS_KR"/>
    <property type="match status" value="1"/>
</dbReference>
<dbReference type="PRINTS" id="PR00081">
    <property type="entry name" value="GDHRDH"/>
</dbReference>
<dbReference type="GO" id="GO:0016491">
    <property type="term" value="F:oxidoreductase activity"/>
    <property type="evidence" value="ECO:0007669"/>
    <property type="project" value="UniProtKB-KW"/>
</dbReference>
<dbReference type="RefSeq" id="WP_067455209.1">
    <property type="nucleotide sequence ID" value="NZ_LVVY01000081.1"/>
</dbReference>
<evidence type="ECO:0000256" key="2">
    <source>
        <dbReference type="ARBA" id="ARBA00023002"/>
    </source>
</evidence>
<dbReference type="OrthoDB" id="9795647at2"/>
<dbReference type="STRING" id="1770058.A3840_09175"/>
<keyword evidence="6" id="KW-1185">Reference proteome</keyword>
<comment type="similarity">
    <text evidence="1 3">Belongs to the short-chain dehydrogenases/reductases (SDR) family.</text>
</comment>
<evidence type="ECO:0000256" key="3">
    <source>
        <dbReference type="RuleBase" id="RU000363"/>
    </source>
</evidence>
<dbReference type="Proteomes" id="UP000078389">
    <property type="component" value="Unassembled WGS sequence"/>
</dbReference>
<dbReference type="InterPro" id="IPR020904">
    <property type="entry name" value="Sc_DH/Rdtase_CS"/>
</dbReference>
<dbReference type="Gene3D" id="3.40.50.720">
    <property type="entry name" value="NAD(P)-binding Rossmann-like Domain"/>
    <property type="match status" value="1"/>
</dbReference>
<dbReference type="PANTHER" id="PTHR43658">
    <property type="entry name" value="SHORT-CHAIN DEHYDROGENASE/REDUCTASE"/>
    <property type="match status" value="1"/>
</dbReference>
<feature type="domain" description="Ketoreductase" evidence="4">
    <location>
        <begin position="6"/>
        <end position="190"/>
    </location>
</feature>
<dbReference type="EMBL" id="LVVY01000081">
    <property type="protein sequence ID" value="OAM77510.1"/>
    <property type="molecule type" value="Genomic_DNA"/>
</dbReference>
<dbReference type="InterPro" id="IPR057326">
    <property type="entry name" value="KR_dom"/>
</dbReference>
<evidence type="ECO:0000313" key="6">
    <source>
        <dbReference type="Proteomes" id="UP000078389"/>
    </source>
</evidence>
<gene>
    <name evidence="5" type="ORF">A3840_09175</name>
</gene>
<proteinExistence type="inferred from homology"/>
<dbReference type="FunFam" id="3.40.50.720:FF:000215">
    <property type="entry name" value="3-hydroxyacyl-CoA dehydrogenase type-2"/>
    <property type="match status" value="1"/>
</dbReference>
<evidence type="ECO:0000259" key="4">
    <source>
        <dbReference type="SMART" id="SM00822"/>
    </source>
</evidence>
<reference evidence="5 6" key="1">
    <citation type="submission" date="2016-03" db="EMBL/GenBank/DDBJ databases">
        <title>Genome sequencing of Devosia sp. S37.</title>
        <authorList>
            <person name="Mohd Nor M."/>
        </authorList>
    </citation>
    <scope>NUCLEOTIDE SEQUENCE [LARGE SCALE GENOMIC DNA]</scope>
    <source>
        <strain evidence="5 6">S37</strain>
    </source>
</reference>
<dbReference type="InterPro" id="IPR002347">
    <property type="entry name" value="SDR_fam"/>
</dbReference>
<keyword evidence="2" id="KW-0560">Oxidoreductase</keyword>
<dbReference type="PROSITE" id="PS00061">
    <property type="entry name" value="ADH_SHORT"/>
    <property type="match status" value="1"/>
</dbReference>
<name>A0A178HYG5_9HYPH</name>
<comment type="caution">
    <text evidence="5">The sequence shown here is derived from an EMBL/GenBank/DDBJ whole genome shotgun (WGS) entry which is preliminary data.</text>
</comment>
<dbReference type="PRINTS" id="PR00080">
    <property type="entry name" value="SDRFAMILY"/>
</dbReference>
<protein>
    <submittedName>
        <fullName evidence="5">3-hydroxy-2-methylbutyryl-CoA dehydrogenase</fullName>
    </submittedName>
</protein>
<dbReference type="SUPFAM" id="SSF51735">
    <property type="entry name" value="NAD(P)-binding Rossmann-fold domains"/>
    <property type="match status" value="1"/>
</dbReference>
<organism evidence="5 6">
    <name type="scientific">Devosia elaeis</name>
    <dbReference type="NCBI Taxonomy" id="1770058"/>
    <lineage>
        <taxon>Bacteria</taxon>
        <taxon>Pseudomonadati</taxon>
        <taxon>Pseudomonadota</taxon>
        <taxon>Alphaproteobacteria</taxon>
        <taxon>Hyphomicrobiales</taxon>
        <taxon>Devosiaceae</taxon>
        <taxon>Devosia</taxon>
    </lineage>
</organism>
<accession>A0A178HYG5</accession>
<evidence type="ECO:0000256" key="1">
    <source>
        <dbReference type="ARBA" id="ARBA00006484"/>
    </source>
</evidence>
<dbReference type="PANTHER" id="PTHR43658:SF8">
    <property type="entry name" value="17-BETA-HYDROXYSTEROID DEHYDROGENASE 14-RELATED"/>
    <property type="match status" value="1"/>
</dbReference>
<sequence>MDISGKTVFVTGAASGLGAQTARALVEAGARAAIFDRDAEKGEAIAAELGGRFFAVDVADAASAEAAVQEAVEALGAPAVLVNCAGIGTAARIVGRDGPMPLDAFSRVVNVNLVGSFNMMRLCAHAMSLAQPDANGQRGVIISTASVAAFDGQIGQAAYAASKGGIVSLTLPAAREFARFGIRVLAIAPGLFLTPLLAELPQEVQDGLAASIPNPARLGKPSEFAALVRAMVENDYLNGEVVRLDGALRMAAR</sequence>
<dbReference type="Pfam" id="PF00106">
    <property type="entry name" value="adh_short"/>
    <property type="match status" value="1"/>
</dbReference>
<dbReference type="InterPro" id="IPR036291">
    <property type="entry name" value="NAD(P)-bd_dom_sf"/>
</dbReference>